<keyword evidence="3" id="KW-0813">Transport</keyword>
<dbReference type="PANTHER" id="PTHR22888:SF9">
    <property type="entry name" value="CYTOCHROME C OXIDASE SUBUNIT 2"/>
    <property type="match status" value="1"/>
</dbReference>
<dbReference type="EC" id="1.9.3.1" evidence="11"/>
<evidence type="ECO:0000256" key="6">
    <source>
        <dbReference type="ARBA" id="ARBA00023008"/>
    </source>
</evidence>
<accession>Q094E4</accession>
<dbReference type="InterPro" id="IPR002429">
    <property type="entry name" value="CcO_II-like_C"/>
</dbReference>
<dbReference type="Gene3D" id="2.60.40.420">
    <property type="entry name" value="Cupredoxins - blue copper proteins"/>
    <property type="match status" value="1"/>
</dbReference>
<feature type="region of interest" description="Disordered" evidence="8">
    <location>
        <begin position="1"/>
        <end position="24"/>
    </location>
</feature>
<evidence type="ECO:0000256" key="8">
    <source>
        <dbReference type="SAM" id="MobiDB-lite"/>
    </source>
</evidence>
<evidence type="ECO:0000313" key="14">
    <source>
        <dbReference type="Proteomes" id="UP000032702"/>
    </source>
</evidence>
<dbReference type="GO" id="GO:0042773">
    <property type="term" value="P:ATP synthesis coupled electron transport"/>
    <property type="evidence" value="ECO:0007669"/>
    <property type="project" value="TreeGrafter"/>
</dbReference>
<keyword evidence="9" id="KW-1133">Transmembrane helix</keyword>
<reference evidence="12 14" key="1">
    <citation type="submission" date="2006-04" db="EMBL/GenBank/DDBJ databases">
        <authorList>
            <person name="Nierman W.C."/>
        </authorList>
    </citation>
    <scope>NUCLEOTIDE SEQUENCE [LARGE SCALE GENOMIC DNA]</scope>
    <source>
        <strain evidence="12 14">DW4/3-1</strain>
    </source>
</reference>
<feature type="transmembrane region" description="Helical" evidence="9">
    <location>
        <begin position="124"/>
        <end position="142"/>
    </location>
</feature>
<dbReference type="InterPro" id="IPR008972">
    <property type="entry name" value="Cupredoxin"/>
</dbReference>
<dbReference type="Proteomes" id="UP000001351">
    <property type="component" value="Chromosome"/>
</dbReference>
<dbReference type="EMBL" id="CP002271">
    <property type="protein sequence ID" value="ADO68151.1"/>
    <property type="molecule type" value="Genomic_DNA"/>
</dbReference>
<dbReference type="OrthoDB" id="9781261at2"/>
<gene>
    <name evidence="11" type="ordered locus">STAUR_0342</name>
    <name evidence="12" type="ORF">STIAU_2658</name>
</gene>
<feature type="domain" description="Cytochrome oxidase subunit II copper A binding" evidence="10">
    <location>
        <begin position="200"/>
        <end position="320"/>
    </location>
</feature>
<evidence type="ECO:0000256" key="1">
    <source>
        <dbReference type="ARBA" id="ARBA00004370"/>
    </source>
</evidence>
<dbReference type="Pfam" id="PF00116">
    <property type="entry name" value="COX2"/>
    <property type="match status" value="1"/>
</dbReference>
<protein>
    <submittedName>
        <fullName evidence="11">Cytochrome c oxidase subunit 2</fullName>
        <ecNumber evidence="11">1.9.3.1</ecNumber>
    </submittedName>
    <submittedName>
        <fullName evidence="12">Cytochrome c oxidase subunit II</fullName>
    </submittedName>
</protein>
<evidence type="ECO:0000259" key="10">
    <source>
        <dbReference type="PROSITE" id="PS50857"/>
    </source>
</evidence>
<organism evidence="12 14">
    <name type="scientific">Stigmatella aurantiaca (strain DW4/3-1)</name>
    <dbReference type="NCBI Taxonomy" id="378806"/>
    <lineage>
        <taxon>Bacteria</taxon>
        <taxon>Pseudomonadati</taxon>
        <taxon>Myxococcota</taxon>
        <taxon>Myxococcia</taxon>
        <taxon>Myxococcales</taxon>
        <taxon>Cystobacterineae</taxon>
        <taxon>Archangiaceae</taxon>
        <taxon>Stigmatella</taxon>
    </lineage>
</organism>
<dbReference type="GO" id="GO:0004129">
    <property type="term" value="F:cytochrome-c oxidase activity"/>
    <property type="evidence" value="ECO:0007669"/>
    <property type="project" value="InterPro"/>
</dbReference>
<evidence type="ECO:0000256" key="5">
    <source>
        <dbReference type="ARBA" id="ARBA00022982"/>
    </source>
</evidence>
<keyword evidence="11" id="KW-0560">Oxidoreductase</keyword>
<evidence type="ECO:0000256" key="4">
    <source>
        <dbReference type="ARBA" id="ARBA00022723"/>
    </source>
</evidence>
<comment type="similarity">
    <text evidence="2">Belongs to the cytochrome c oxidase subunit 2 family.</text>
</comment>
<dbReference type="GO" id="GO:0016020">
    <property type="term" value="C:membrane"/>
    <property type="evidence" value="ECO:0007669"/>
    <property type="project" value="UniProtKB-SubCell"/>
</dbReference>
<evidence type="ECO:0000313" key="13">
    <source>
        <dbReference type="Proteomes" id="UP000001351"/>
    </source>
</evidence>
<dbReference type="KEGG" id="sur:STAUR_0342"/>
<dbReference type="HOGENOM" id="CLU_801445_0_0_7"/>
<evidence type="ECO:0000256" key="3">
    <source>
        <dbReference type="ARBA" id="ARBA00022448"/>
    </source>
</evidence>
<keyword evidence="13" id="KW-1185">Reference proteome</keyword>
<dbReference type="GO" id="GO:0016491">
    <property type="term" value="F:oxidoreductase activity"/>
    <property type="evidence" value="ECO:0007669"/>
    <property type="project" value="UniProtKB-KW"/>
</dbReference>
<name>Q094E4_STIAD</name>
<evidence type="ECO:0000313" key="11">
    <source>
        <dbReference type="EMBL" id="ADO68151.1"/>
    </source>
</evidence>
<keyword evidence="7 9" id="KW-0472">Membrane</keyword>
<evidence type="ECO:0000313" key="12">
    <source>
        <dbReference type="EMBL" id="EAU67131.1"/>
    </source>
</evidence>
<dbReference type="eggNOG" id="COG1622">
    <property type="taxonomic scope" value="Bacteria"/>
</dbReference>
<dbReference type="PROSITE" id="PS00078">
    <property type="entry name" value="COX2"/>
    <property type="match status" value="1"/>
</dbReference>
<sequence length="346" mass="37092">MRLVDPLWPSQPCPSRRMPRVGGSPGRVGLGTGGGHRAVAGVGQGLSHVRGARPRGARHFSPADGSHVADPLRAGGGGGVGGEEGGARRSGGGTVTGEARTLGLPENASAHGHRIDALLASSHFLEAVLAAVMLGWLVLAVWRFRNAPRAAVDGGTRRSRRWVMALALVAVGAVDGSLFLRSLGYLDEVLWNFGPPATHPDTVRLELNAHQWAWEARYAGADGHFGTADDVVTWNDVRVPVGVPVWVQLASTDVVHGFSLPNFRVKLDAVPGRVNQTWFQAAREGVWEVACYQHCGTSHYKMRGELTVMTPEAYAAWLREASRQAVRAYDPADAAAHWGWEWRAAP</sequence>
<evidence type="ECO:0000256" key="7">
    <source>
        <dbReference type="ARBA" id="ARBA00023136"/>
    </source>
</evidence>
<keyword evidence="5" id="KW-0249">Electron transport</keyword>
<dbReference type="Proteomes" id="UP000032702">
    <property type="component" value="Unassembled WGS sequence"/>
</dbReference>
<keyword evidence="6" id="KW-0186">Copper</keyword>
<keyword evidence="9" id="KW-0812">Transmembrane</keyword>
<dbReference type="STRING" id="378806.STAUR_0342"/>
<comment type="subcellular location">
    <subcellularLocation>
        <location evidence="1">Membrane</location>
    </subcellularLocation>
</comment>
<feature type="region of interest" description="Disordered" evidence="8">
    <location>
        <begin position="49"/>
        <end position="95"/>
    </location>
</feature>
<dbReference type="EMBL" id="AAMD01000040">
    <property type="protein sequence ID" value="EAU67131.1"/>
    <property type="molecule type" value="Genomic_DNA"/>
</dbReference>
<reference evidence="11 13" key="2">
    <citation type="journal article" date="2011" name="Mol. Biol. Evol.">
        <title>Comparative genomic analysis of fruiting body formation in Myxococcales.</title>
        <authorList>
            <person name="Huntley S."/>
            <person name="Hamann N."/>
            <person name="Wegener-Feldbrugge S."/>
            <person name="Treuner-Lange A."/>
            <person name="Kube M."/>
            <person name="Reinhardt R."/>
            <person name="Klages S."/>
            <person name="Muller R."/>
            <person name="Ronning C.M."/>
            <person name="Nierman W.C."/>
            <person name="Sogaard-Andersen L."/>
        </authorList>
    </citation>
    <scope>NUCLEOTIDE SEQUENCE [LARGE SCALE GENOMIC DNA]</scope>
    <source>
        <strain evidence="11 13">DW4/3-1</strain>
    </source>
</reference>
<dbReference type="SUPFAM" id="SSF49503">
    <property type="entry name" value="Cupredoxins"/>
    <property type="match status" value="1"/>
</dbReference>
<dbReference type="AlphaFoldDB" id="Q094E4"/>
<dbReference type="InterPro" id="IPR045187">
    <property type="entry name" value="CcO_II"/>
</dbReference>
<evidence type="ECO:0000256" key="2">
    <source>
        <dbReference type="ARBA" id="ARBA00007866"/>
    </source>
</evidence>
<dbReference type="PROSITE" id="PS50857">
    <property type="entry name" value="COX2_CUA"/>
    <property type="match status" value="1"/>
</dbReference>
<keyword evidence="4" id="KW-0479">Metal-binding</keyword>
<proteinExistence type="inferred from homology"/>
<dbReference type="InterPro" id="IPR001505">
    <property type="entry name" value="Copper_CuA"/>
</dbReference>
<dbReference type="PANTHER" id="PTHR22888">
    <property type="entry name" value="CYTOCHROME C OXIDASE, SUBUNIT II"/>
    <property type="match status" value="1"/>
</dbReference>
<feature type="transmembrane region" description="Helical" evidence="9">
    <location>
        <begin position="162"/>
        <end position="180"/>
    </location>
</feature>
<evidence type="ECO:0000256" key="9">
    <source>
        <dbReference type="SAM" id="Phobius"/>
    </source>
</evidence>
<feature type="compositionally biased region" description="Gly residues" evidence="8">
    <location>
        <begin position="74"/>
        <end position="95"/>
    </location>
</feature>
<dbReference type="GO" id="GO:0005507">
    <property type="term" value="F:copper ion binding"/>
    <property type="evidence" value="ECO:0007669"/>
    <property type="project" value="InterPro"/>
</dbReference>